<evidence type="ECO:0000313" key="4">
    <source>
        <dbReference type="Proteomes" id="UP001501196"/>
    </source>
</evidence>
<sequence length="119" mass="12892">MERRRRAYSVREMFGRREGRIAAAPLVLGAIGLVLLIALWARVPTSGPDPRVFPPGMTSTSAAELAERFLDVRTDHDIDAARAFLADRVRVLPMGTTNPSPRPSGPGPRPSTATRCSSP</sequence>
<feature type="transmembrane region" description="Helical" evidence="2">
    <location>
        <begin position="21"/>
        <end position="41"/>
    </location>
</feature>
<gene>
    <name evidence="3" type="ORF">GCM10009819_11840</name>
</gene>
<name>A0ABP5FPE5_9MICO</name>
<keyword evidence="2" id="KW-0472">Membrane</keyword>
<dbReference type="Proteomes" id="UP001501196">
    <property type="component" value="Unassembled WGS sequence"/>
</dbReference>
<keyword evidence="2" id="KW-1133">Transmembrane helix</keyword>
<evidence type="ECO:0000256" key="1">
    <source>
        <dbReference type="SAM" id="MobiDB-lite"/>
    </source>
</evidence>
<keyword evidence="4" id="KW-1185">Reference proteome</keyword>
<proteinExistence type="predicted"/>
<dbReference type="EMBL" id="BAAAPW010000002">
    <property type="protein sequence ID" value="GAA2029806.1"/>
    <property type="molecule type" value="Genomic_DNA"/>
</dbReference>
<feature type="region of interest" description="Disordered" evidence="1">
    <location>
        <begin position="93"/>
        <end position="119"/>
    </location>
</feature>
<comment type="caution">
    <text evidence="3">The sequence shown here is derived from an EMBL/GenBank/DDBJ whole genome shotgun (WGS) entry which is preliminary data.</text>
</comment>
<accession>A0ABP5FPE5</accession>
<protein>
    <submittedName>
        <fullName evidence="3">Uncharacterized protein</fullName>
    </submittedName>
</protein>
<feature type="compositionally biased region" description="Pro residues" evidence="1">
    <location>
        <begin position="100"/>
        <end position="109"/>
    </location>
</feature>
<keyword evidence="2" id="KW-0812">Transmembrane</keyword>
<evidence type="ECO:0000256" key="2">
    <source>
        <dbReference type="SAM" id="Phobius"/>
    </source>
</evidence>
<organism evidence="3 4">
    <name type="scientific">Agromyces tropicus</name>
    <dbReference type="NCBI Taxonomy" id="555371"/>
    <lineage>
        <taxon>Bacteria</taxon>
        <taxon>Bacillati</taxon>
        <taxon>Actinomycetota</taxon>
        <taxon>Actinomycetes</taxon>
        <taxon>Micrococcales</taxon>
        <taxon>Microbacteriaceae</taxon>
        <taxon>Agromyces</taxon>
    </lineage>
</organism>
<reference evidence="4" key="1">
    <citation type="journal article" date="2019" name="Int. J. Syst. Evol. Microbiol.">
        <title>The Global Catalogue of Microorganisms (GCM) 10K type strain sequencing project: providing services to taxonomists for standard genome sequencing and annotation.</title>
        <authorList>
            <consortium name="The Broad Institute Genomics Platform"/>
            <consortium name="The Broad Institute Genome Sequencing Center for Infectious Disease"/>
            <person name="Wu L."/>
            <person name="Ma J."/>
        </authorList>
    </citation>
    <scope>NUCLEOTIDE SEQUENCE [LARGE SCALE GENOMIC DNA]</scope>
    <source>
        <strain evidence="4">JCM 15672</strain>
    </source>
</reference>
<evidence type="ECO:0000313" key="3">
    <source>
        <dbReference type="EMBL" id="GAA2029806.1"/>
    </source>
</evidence>